<dbReference type="InterPro" id="IPR018824">
    <property type="entry name" value="Conidiation-specific_6"/>
</dbReference>
<accession>A0A2H3J991</accession>
<dbReference type="Pfam" id="PF10346">
    <property type="entry name" value="Con-6"/>
    <property type="match status" value="1"/>
</dbReference>
<dbReference type="PANTHER" id="PTHR36576">
    <property type="entry name" value="UPF0654 PROTEIN C11D3.01C-RELATED"/>
    <property type="match status" value="1"/>
</dbReference>
<name>A0A2H3J991_WOLCO</name>
<dbReference type="EMBL" id="KB467831">
    <property type="protein sequence ID" value="PCH34218.1"/>
    <property type="molecule type" value="Genomic_DNA"/>
</dbReference>
<evidence type="ECO:0000256" key="1">
    <source>
        <dbReference type="SAM" id="MobiDB-lite"/>
    </source>
</evidence>
<evidence type="ECO:0000313" key="2">
    <source>
        <dbReference type="EMBL" id="PCH34218.1"/>
    </source>
</evidence>
<keyword evidence="3" id="KW-1185">Reference proteome</keyword>
<feature type="region of interest" description="Disordered" evidence="1">
    <location>
        <begin position="1"/>
        <end position="101"/>
    </location>
</feature>
<dbReference type="OMA" id="QNVARGH"/>
<protein>
    <recommendedName>
        <fullName evidence="4">Conidiation protein 6</fullName>
    </recommendedName>
</protein>
<dbReference type="Proteomes" id="UP000218811">
    <property type="component" value="Unassembled WGS sequence"/>
</dbReference>
<reference evidence="2 3" key="1">
    <citation type="journal article" date="2012" name="Science">
        <title>The Paleozoic origin of enzymatic lignin decomposition reconstructed from 31 fungal genomes.</title>
        <authorList>
            <person name="Floudas D."/>
            <person name="Binder M."/>
            <person name="Riley R."/>
            <person name="Barry K."/>
            <person name="Blanchette R.A."/>
            <person name="Henrissat B."/>
            <person name="Martinez A.T."/>
            <person name="Otillar R."/>
            <person name="Spatafora J.W."/>
            <person name="Yadav J.S."/>
            <person name="Aerts A."/>
            <person name="Benoit I."/>
            <person name="Boyd A."/>
            <person name="Carlson A."/>
            <person name="Copeland A."/>
            <person name="Coutinho P.M."/>
            <person name="de Vries R.P."/>
            <person name="Ferreira P."/>
            <person name="Findley K."/>
            <person name="Foster B."/>
            <person name="Gaskell J."/>
            <person name="Glotzer D."/>
            <person name="Gorecki P."/>
            <person name="Heitman J."/>
            <person name="Hesse C."/>
            <person name="Hori C."/>
            <person name="Igarashi K."/>
            <person name="Jurgens J.A."/>
            <person name="Kallen N."/>
            <person name="Kersten P."/>
            <person name="Kohler A."/>
            <person name="Kuees U."/>
            <person name="Kumar T.K.A."/>
            <person name="Kuo A."/>
            <person name="LaButti K."/>
            <person name="Larrondo L.F."/>
            <person name="Lindquist E."/>
            <person name="Ling A."/>
            <person name="Lombard V."/>
            <person name="Lucas S."/>
            <person name="Lundell T."/>
            <person name="Martin R."/>
            <person name="McLaughlin D.J."/>
            <person name="Morgenstern I."/>
            <person name="Morin E."/>
            <person name="Murat C."/>
            <person name="Nagy L.G."/>
            <person name="Nolan M."/>
            <person name="Ohm R.A."/>
            <person name="Patyshakuliyeva A."/>
            <person name="Rokas A."/>
            <person name="Ruiz-Duenas F.J."/>
            <person name="Sabat G."/>
            <person name="Salamov A."/>
            <person name="Samejima M."/>
            <person name="Schmutz J."/>
            <person name="Slot J.C."/>
            <person name="St John F."/>
            <person name="Stenlid J."/>
            <person name="Sun H."/>
            <person name="Sun S."/>
            <person name="Syed K."/>
            <person name="Tsang A."/>
            <person name="Wiebenga A."/>
            <person name="Young D."/>
            <person name="Pisabarro A."/>
            <person name="Eastwood D.C."/>
            <person name="Martin F."/>
            <person name="Cullen D."/>
            <person name="Grigoriev I.V."/>
            <person name="Hibbett D.S."/>
        </authorList>
    </citation>
    <scope>NUCLEOTIDE SEQUENCE [LARGE SCALE GENOMIC DNA]</scope>
    <source>
        <strain evidence="2 3">MD-104</strain>
    </source>
</reference>
<dbReference type="AlphaFoldDB" id="A0A2H3J991"/>
<feature type="compositionally biased region" description="Basic and acidic residues" evidence="1">
    <location>
        <begin position="27"/>
        <end position="38"/>
    </location>
</feature>
<dbReference type="InterPro" id="IPR052670">
    <property type="entry name" value="UPF0654_domain"/>
</dbReference>
<dbReference type="OrthoDB" id="5419162at2759"/>
<evidence type="ECO:0008006" key="4">
    <source>
        <dbReference type="Google" id="ProtNLM"/>
    </source>
</evidence>
<gene>
    <name evidence="2" type="ORF">WOLCODRAFT_160698</name>
</gene>
<sequence>MSDQSEFHAQTVARGHKAAINNPNVSEEAKDNSRRTLEELEGSSNPEEFTASVGGDKASSYSSTQAKKKARPSEIAEVKNACDAAQGGAPSPDAGAGAHVA</sequence>
<evidence type="ECO:0000313" key="3">
    <source>
        <dbReference type="Proteomes" id="UP000218811"/>
    </source>
</evidence>
<organism evidence="2 3">
    <name type="scientific">Wolfiporia cocos (strain MD-104)</name>
    <name type="common">Brown rot fungus</name>
    <dbReference type="NCBI Taxonomy" id="742152"/>
    <lineage>
        <taxon>Eukaryota</taxon>
        <taxon>Fungi</taxon>
        <taxon>Dikarya</taxon>
        <taxon>Basidiomycota</taxon>
        <taxon>Agaricomycotina</taxon>
        <taxon>Agaricomycetes</taxon>
        <taxon>Polyporales</taxon>
        <taxon>Phaeolaceae</taxon>
        <taxon>Wolfiporia</taxon>
    </lineage>
</organism>
<proteinExistence type="predicted"/>
<dbReference type="GO" id="GO:0005737">
    <property type="term" value="C:cytoplasm"/>
    <property type="evidence" value="ECO:0007669"/>
    <property type="project" value="TreeGrafter"/>
</dbReference>
<feature type="compositionally biased region" description="Low complexity" evidence="1">
    <location>
        <begin position="83"/>
        <end position="101"/>
    </location>
</feature>
<dbReference type="PANTHER" id="PTHR36576:SF1">
    <property type="entry name" value="UPF0654 PROTEIN C11D3.01C-RELATED"/>
    <property type="match status" value="1"/>
</dbReference>